<dbReference type="WBParaSite" id="TMUE_1000002573.1">
    <property type="protein sequence ID" value="TMUE_1000002573.1"/>
    <property type="gene ID" value="WBGene00298378"/>
</dbReference>
<accession>A0A5S6Q5X3</accession>
<evidence type="ECO:0000313" key="2">
    <source>
        <dbReference type="WBParaSite" id="TMUE_1000002573.1"/>
    </source>
</evidence>
<dbReference type="InterPro" id="IPR005312">
    <property type="entry name" value="DUF1759"/>
</dbReference>
<reference evidence="2" key="1">
    <citation type="submission" date="2019-12" db="UniProtKB">
        <authorList>
            <consortium name="WormBaseParasite"/>
        </authorList>
    </citation>
    <scope>IDENTIFICATION</scope>
</reference>
<organism evidence="1 2">
    <name type="scientific">Trichuris muris</name>
    <name type="common">Mouse whipworm</name>
    <dbReference type="NCBI Taxonomy" id="70415"/>
    <lineage>
        <taxon>Eukaryota</taxon>
        <taxon>Metazoa</taxon>
        <taxon>Ecdysozoa</taxon>
        <taxon>Nematoda</taxon>
        <taxon>Enoplea</taxon>
        <taxon>Dorylaimia</taxon>
        <taxon>Trichinellida</taxon>
        <taxon>Trichuridae</taxon>
        <taxon>Trichuris</taxon>
    </lineage>
</organism>
<dbReference type="PANTHER" id="PTHR47331:SF1">
    <property type="entry name" value="GAG-LIKE PROTEIN"/>
    <property type="match status" value="1"/>
</dbReference>
<dbReference type="STRING" id="70415.A0A5S6Q5X3"/>
<dbReference type="Proteomes" id="UP000046395">
    <property type="component" value="Unassembled WGS sequence"/>
</dbReference>
<dbReference type="Pfam" id="PF03564">
    <property type="entry name" value="DUF1759"/>
    <property type="match status" value="1"/>
</dbReference>
<dbReference type="AlphaFoldDB" id="A0A5S6Q5X3"/>
<dbReference type="SUPFAM" id="SSF56672">
    <property type="entry name" value="DNA/RNA polymerases"/>
    <property type="match status" value="1"/>
</dbReference>
<keyword evidence="1" id="KW-1185">Reference proteome</keyword>
<name>A0A5S6Q5X3_TRIMR</name>
<dbReference type="PANTHER" id="PTHR47331">
    <property type="entry name" value="PHD-TYPE DOMAIN-CONTAINING PROTEIN"/>
    <property type="match status" value="1"/>
</dbReference>
<protein>
    <submittedName>
        <fullName evidence="2">Uncharacterized protein</fullName>
    </submittedName>
</protein>
<proteinExistence type="predicted"/>
<sequence length="492" mass="57056">MPFVTHMLRELLTDDVKRLVSMYLYDPTCYDELMRILECRYGNPDKIIHTCLKSIEALPSWRDFDLPGLQRFSDELQGVVTTLSLGNHQVEIESAGNLMAVVKKMPERLRDDWGRNEVENYSHRRPNLRDLSDWLEIRKEAAEADVVSRFEYLRDIQHELSYTRDVTILIGIDNPLAHEVFQCRTDPYRKRSPHATLTPSGWCLVGPYAPYHEVNDRRCFGITLAGDTGHPSVSELLERFFEVDIFGIKPSRLDVASPDERRALRILETTTRFTGERYEAGLLWRFDDTRLPDNRQASLKRFYALERRLIADPYLAAKCTEVIEEYLRCDHAKVLTVEEANVRQIGRTWYLPYHPVFNPNKPTKLRVVFDAAAMKWRNVSLNSELLKGPDFLANLIGVLLRFRRYRYAVTANIVKMFHQVRVRHEDVSALRFFWRKPGTDSEPSDHQMNVKIFGATSSPSICAYALRRAAKDVGDVADLALSQIVNHFYVDN</sequence>
<dbReference type="InterPro" id="IPR043502">
    <property type="entry name" value="DNA/RNA_pol_sf"/>
</dbReference>
<evidence type="ECO:0000313" key="1">
    <source>
        <dbReference type="Proteomes" id="UP000046395"/>
    </source>
</evidence>